<evidence type="ECO:0000313" key="1">
    <source>
        <dbReference type="EMBL" id="PCD77547.1"/>
    </source>
</evidence>
<evidence type="ECO:0008006" key="3">
    <source>
        <dbReference type="Google" id="ProtNLM"/>
    </source>
</evidence>
<dbReference type="OrthoDB" id="7868369at2"/>
<dbReference type="EMBL" id="NTJD01000002">
    <property type="protein sequence ID" value="PCD77547.1"/>
    <property type="molecule type" value="Genomic_DNA"/>
</dbReference>
<reference evidence="1 2" key="1">
    <citation type="submission" date="2017-09" db="EMBL/GenBank/DDBJ databases">
        <title>A multilocus sequence analysis scheme for characterization of bacteria in the genus Thioclava.</title>
        <authorList>
            <person name="Liu Y."/>
            <person name="Shao Z."/>
        </authorList>
    </citation>
    <scope>NUCLEOTIDE SEQUENCE [LARGE SCALE GENOMIC DNA]</scope>
    <source>
        <strain evidence="1 2">CAU 1312</strain>
    </source>
</reference>
<sequence>MKRAFDISGLMRSALMAVLSLLLSAQVALSFVSYEAPLKDGEIRSIICGPEGFLTVTIDLVTGEVDVTHSETVQDRCPFCVVGAALVAPGFVAPERITEFHLAALDLPADLTAEPTRPEGLRAIRAPPASL</sequence>
<evidence type="ECO:0000313" key="2">
    <source>
        <dbReference type="Proteomes" id="UP000243507"/>
    </source>
</evidence>
<protein>
    <recommendedName>
        <fullName evidence="3">DUF2946 domain-containing protein</fullName>
    </recommendedName>
</protein>
<proteinExistence type="predicted"/>
<dbReference type="Proteomes" id="UP000243507">
    <property type="component" value="Unassembled WGS sequence"/>
</dbReference>
<name>A0A2A4CSS5_9RHOB</name>
<organism evidence="1 2">
    <name type="scientific">Pseudothioclava arenosa</name>
    <dbReference type="NCBI Taxonomy" id="1795308"/>
    <lineage>
        <taxon>Bacteria</taxon>
        <taxon>Pseudomonadati</taxon>
        <taxon>Pseudomonadota</taxon>
        <taxon>Alphaproteobacteria</taxon>
        <taxon>Rhodobacterales</taxon>
        <taxon>Paracoccaceae</taxon>
        <taxon>Pseudothioclava</taxon>
    </lineage>
</organism>
<dbReference type="RefSeq" id="WP_096431104.1">
    <property type="nucleotide sequence ID" value="NZ_NTJD01000002.1"/>
</dbReference>
<gene>
    <name evidence="1" type="ORF">CLN94_03320</name>
</gene>
<dbReference type="AlphaFoldDB" id="A0A2A4CSS5"/>
<accession>A0A2A4CSS5</accession>
<keyword evidence="2" id="KW-1185">Reference proteome</keyword>
<comment type="caution">
    <text evidence="1">The sequence shown here is derived from an EMBL/GenBank/DDBJ whole genome shotgun (WGS) entry which is preliminary data.</text>
</comment>